<keyword evidence="1" id="KW-0812">Transmembrane</keyword>
<gene>
    <name evidence="2" type="ORF">TAV2_LOCUS10546</name>
</gene>
<reference evidence="2 3" key="1">
    <citation type="submission" date="2022-03" db="EMBL/GenBank/DDBJ databases">
        <authorList>
            <person name="Nunn A."/>
            <person name="Chopra R."/>
            <person name="Nunn A."/>
            <person name="Contreras Garrido A."/>
        </authorList>
    </citation>
    <scope>NUCLEOTIDE SEQUENCE [LARGE SCALE GENOMIC DNA]</scope>
</reference>
<protein>
    <submittedName>
        <fullName evidence="2">Uncharacterized protein</fullName>
    </submittedName>
</protein>
<dbReference type="EMBL" id="OU466859">
    <property type="protein sequence ID" value="CAH2053625.1"/>
    <property type="molecule type" value="Genomic_DNA"/>
</dbReference>
<proteinExistence type="predicted"/>
<dbReference type="AlphaFoldDB" id="A0AAU9S4D2"/>
<sequence length="67" mass="7992">MSIKVYYVLMTVFLLLSTVFKIWWETSNKPRVYTTMEWLDRLLGSGTALLRVGFDEDQEYFKTSFLL</sequence>
<keyword evidence="1" id="KW-1133">Transmembrane helix</keyword>
<keyword evidence="1" id="KW-0472">Membrane</keyword>
<evidence type="ECO:0000313" key="2">
    <source>
        <dbReference type="EMBL" id="CAH2053625.1"/>
    </source>
</evidence>
<keyword evidence="3" id="KW-1185">Reference proteome</keyword>
<evidence type="ECO:0000313" key="3">
    <source>
        <dbReference type="Proteomes" id="UP000836841"/>
    </source>
</evidence>
<evidence type="ECO:0000256" key="1">
    <source>
        <dbReference type="SAM" id="Phobius"/>
    </source>
</evidence>
<dbReference type="Proteomes" id="UP000836841">
    <property type="component" value="Chromosome 3"/>
</dbReference>
<name>A0AAU9S4D2_THLAR</name>
<feature type="transmembrane region" description="Helical" evidence="1">
    <location>
        <begin position="6"/>
        <end position="24"/>
    </location>
</feature>
<accession>A0AAU9S4D2</accession>
<organism evidence="2 3">
    <name type="scientific">Thlaspi arvense</name>
    <name type="common">Field penny-cress</name>
    <dbReference type="NCBI Taxonomy" id="13288"/>
    <lineage>
        <taxon>Eukaryota</taxon>
        <taxon>Viridiplantae</taxon>
        <taxon>Streptophyta</taxon>
        <taxon>Embryophyta</taxon>
        <taxon>Tracheophyta</taxon>
        <taxon>Spermatophyta</taxon>
        <taxon>Magnoliopsida</taxon>
        <taxon>eudicotyledons</taxon>
        <taxon>Gunneridae</taxon>
        <taxon>Pentapetalae</taxon>
        <taxon>rosids</taxon>
        <taxon>malvids</taxon>
        <taxon>Brassicales</taxon>
        <taxon>Brassicaceae</taxon>
        <taxon>Thlaspideae</taxon>
        <taxon>Thlaspi</taxon>
    </lineage>
</organism>